<dbReference type="GO" id="GO:0009007">
    <property type="term" value="F:site-specific DNA-methyltransferase (adenine-specific) activity"/>
    <property type="evidence" value="ECO:0007669"/>
    <property type="project" value="UniProtKB-EC"/>
</dbReference>
<dbReference type="Pfam" id="PF02195">
    <property type="entry name" value="ParB_N"/>
    <property type="match status" value="1"/>
</dbReference>
<keyword evidence="4" id="KW-0808">Transferase</keyword>
<evidence type="ECO:0000256" key="5">
    <source>
        <dbReference type="ARBA" id="ARBA00022691"/>
    </source>
</evidence>
<dbReference type="AlphaFoldDB" id="A0A9X2VZZ2"/>
<gene>
    <name evidence="8" type="ORF">N0B51_00755</name>
</gene>
<evidence type="ECO:0000313" key="9">
    <source>
        <dbReference type="Proteomes" id="UP001142648"/>
    </source>
</evidence>
<evidence type="ECO:0000259" key="7">
    <source>
        <dbReference type="SMART" id="SM00470"/>
    </source>
</evidence>
<dbReference type="SUPFAM" id="SSF53335">
    <property type="entry name" value="S-adenosyl-L-methionine-dependent methyltransferases"/>
    <property type="match status" value="1"/>
</dbReference>
<dbReference type="InterPro" id="IPR036086">
    <property type="entry name" value="ParB/Sulfiredoxin_sf"/>
</dbReference>
<keyword evidence="3" id="KW-0489">Methyltransferase</keyword>
<evidence type="ECO:0000313" key="8">
    <source>
        <dbReference type="EMBL" id="MCT2557501.1"/>
    </source>
</evidence>
<evidence type="ECO:0000256" key="4">
    <source>
        <dbReference type="ARBA" id="ARBA00022679"/>
    </source>
</evidence>
<dbReference type="Gene3D" id="3.90.1530.10">
    <property type="entry name" value="Conserved hypothetical protein from pyrococcus furiosus pfu- 392566-001, ParB domain"/>
    <property type="match status" value="1"/>
</dbReference>
<dbReference type="GO" id="GO:0032259">
    <property type="term" value="P:methylation"/>
    <property type="evidence" value="ECO:0007669"/>
    <property type="project" value="UniProtKB-KW"/>
</dbReference>
<dbReference type="InterPro" id="IPR029063">
    <property type="entry name" value="SAM-dependent_MTases_sf"/>
</dbReference>
<dbReference type="EC" id="2.1.1.72" evidence="2"/>
<dbReference type="EMBL" id="JAOAMV010000001">
    <property type="protein sequence ID" value="MCT2557501.1"/>
    <property type="molecule type" value="Genomic_DNA"/>
</dbReference>
<dbReference type="InterPro" id="IPR003115">
    <property type="entry name" value="ParB_N"/>
</dbReference>
<feature type="domain" description="ParB-like N-terminal" evidence="7">
    <location>
        <begin position="6"/>
        <end position="92"/>
    </location>
</feature>
<dbReference type="GO" id="GO:0003677">
    <property type="term" value="F:DNA binding"/>
    <property type="evidence" value="ECO:0007669"/>
    <property type="project" value="InterPro"/>
</dbReference>
<dbReference type="PRINTS" id="PR00506">
    <property type="entry name" value="D21N6MTFRASE"/>
</dbReference>
<keyword evidence="9" id="KW-1185">Reference proteome</keyword>
<dbReference type="InterPro" id="IPR002052">
    <property type="entry name" value="DNA_methylase_N6_adenine_CS"/>
</dbReference>
<dbReference type="InterPro" id="IPR015840">
    <property type="entry name" value="DNA_MeTrfase_ParB"/>
</dbReference>
<dbReference type="CDD" id="cd16403">
    <property type="entry name" value="ParB_N_like_MT"/>
    <property type="match status" value="1"/>
</dbReference>
<evidence type="ECO:0000256" key="1">
    <source>
        <dbReference type="ARBA" id="ARBA00006594"/>
    </source>
</evidence>
<dbReference type="Gene3D" id="3.40.50.150">
    <property type="entry name" value="Vaccinia Virus protein VP39"/>
    <property type="match status" value="1"/>
</dbReference>
<dbReference type="Proteomes" id="UP001142648">
    <property type="component" value="Unassembled WGS sequence"/>
</dbReference>
<organism evidence="8 9">
    <name type="scientific">Tsuneonella litorea</name>
    <dbReference type="NCBI Taxonomy" id="2976475"/>
    <lineage>
        <taxon>Bacteria</taxon>
        <taxon>Pseudomonadati</taxon>
        <taxon>Pseudomonadota</taxon>
        <taxon>Alphaproteobacteria</taxon>
        <taxon>Sphingomonadales</taxon>
        <taxon>Erythrobacteraceae</taxon>
        <taxon>Tsuneonella</taxon>
    </lineage>
</organism>
<dbReference type="GO" id="GO:0008170">
    <property type="term" value="F:N-methyltransferase activity"/>
    <property type="evidence" value="ECO:0007669"/>
    <property type="project" value="InterPro"/>
</dbReference>
<dbReference type="RefSeq" id="WP_259960778.1">
    <property type="nucleotide sequence ID" value="NZ_JAOAMV010000001.1"/>
</dbReference>
<name>A0A9X2VZZ2_9SPHN</name>
<comment type="caution">
    <text evidence="8">The sequence shown here is derived from an EMBL/GenBank/DDBJ whole genome shotgun (WGS) entry which is preliminary data.</text>
</comment>
<reference evidence="8" key="1">
    <citation type="submission" date="2022-09" db="EMBL/GenBank/DDBJ databases">
        <title>The genome sequence of Tsuneonella sp. YG55.</title>
        <authorList>
            <person name="Liu Y."/>
        </authorList>
    </citation>
    <scope>NUCLEOTIDE SEQUENCE</scope>
    <source>
        <strain evidence="8">YG55</strain>
    </source>
</reference>
<dbReference type="PIRSF" id="PIRSF036758">
    <property type="entry name" value="Aden_M_ParB"/>
    <property type="match status" value="1"/>
</dbReference>
<dbReference type="Pfam" id="PF01555">
    <property type="entry name" value="N6_N4_Mtase"/>
    <property type="match status" value="1"/>
</dbReference>
<dbReference type="InterPro" id="IPR002295">
    <property type="entry name" value="N4/N6-MTase_EcoPI_Mod-like"/>
</dbReference>
<sequence length="422" mass="46441">MVGRFVEICPTDLVAAARRTRRHPSQKRRALLESIRLQGIISPIIVNSANVIVDGHLRVEVALQLRLGTVPVIRVEHLSDAELRAFGIAANRMPANADWDMEELRLELEEIRADDVSLDLSLTGFSIGEIDRINGNHLAAKYDDLDAVDDASLPPGPTRAQAGDHFMLGDHELICGDTTDHLIIERLMHGEMARAIFTDPPYNVKINGHVSGSGQHEEFVMASGEMSVPEFRTFLEVTLGNMASVLIDGGIAFVCMDHAHIGELLDAGGSVFDHRLNICVWDKGQGGMGALYRSQHELVAVFKKGDEPHRNNIELGRNGRNRTNVWSLPGMVGFSASRKKALELHPTVKPVALIAEALLDVTAPGELVLDAFGGSGSTLIAAERTDRRARLVEFDPRYVDRIIDRWEKLTGRTAELLDRIAE</sequence>
<keyword evidence="5" id="KW-0949">S-adenosyl-L-methionine</keyword>
<proteinExistence type="inferred from homology"/>
<protein>
    <recommendedName>
        <fullName evidence="2">site-specific DNA-methyltransferase (adenine-specific)</fullName>
        <ecNumber evidence="2">2.1.1.72</ecNumber>
    </recommendedName>
</protein>
<dbReference type="SUPFAM" id="SSF110849">
    <property type="entry name" value="ParB/Sulfiredoxin"/>
    <property type="match status" value="1"/>
</dbReference>
<comment type="similarity">
    <text evidence="1">Belongs to the N(4)/N(6)-methyltransferase family.</text>
</comment>
<accession>A0A9X2VZZ2</accession>
<comment type="catalytic activity">
    <reaction evidence="6">
        <text>a 2'-deoxyadenosine in DNA + S-adenosyl-L-methionine = an N(6)-methyl-2'-deoxyadenosine in DNA + S-adenosyl-L-homocysteine + H(+)</text>
        <dbReference type="Rhea" id="RHEA:15197"/>
        <dbReference type="Rhea" id="RHEA-COMP:12418"/>
        <dbReference type="Rhea" id="RHEA-COMP:12419"/>
        <dbReference type="ChEBI" id="CHEBI:15378"/>
        <dbReference type="ChEBI" id="CHEBI:57856"/>
        <dbReference type="ChEBI" id="CHEBI:59789"/>
        <dbReference type="ChEBI" id="CHEBI:90615"/>
        <dbReference type="ChEBI" id="CHEBI:90616"/>
        <dbReference type="EC" id="2.1.1.72"/>
    </reaction>
</comment>
<evidence type="ECO:0000256" key="6">
    <source>
        <dbReference type="ARBA" id="ARBA00047942"/>
    </source>
</evidence>
<dbReference type="PROSITE" id="PS00092">
    <property type="entry name" value="N6_MTASE"/>
    <property type="match status" value="1"/>
</dbReference>
<dbReference type="SMART" id="SM00470">
    <property type="entry name" value="ParB"/>
    <property type="match status" value="1"/>
</dbReference>
<evidence type="ECO:0000256" key="3">
    <source>
        <dbReference type="ARBA" id="ARBA00022603"/>
    </source>
</evidence>
<evidence type="ECO:0000256" key="2">
    <source>
        <dbReference type="ARBA" id="ARBA00011900"/>
    </source>
</evidence>
<dbReference type="InterPro" id="IPR002941">
    <property type="entry name" value="DNA_methylase_N4/N6"/>
</dbReference>